<organism evidence="1 2">
    <name type="scientific">candidate division WWE3 bacterium RIFOXYA2_FULL_46_9</name>
    <dbReference type="NCBI Taxonomy" id="1802636"/>
    <lineage>
        <taxon>Bacteria</taxon>
        <taxon>Katanobacteria</taxon>
    </lineage>
</organism>
<reference evidence="1 2" key="1">
    <citation type="journal article" date="2016" name="Nat. Commun.">
        <title>Thousands of microbial genomes shed light on interconnected biogeochemical processes in an aquifer system.</title>
        <authorList>
            <person name="Anantharaman K."/>
            <person name="Brown C.T."/>
            <person name="Hug L.A."/>
            <person name="Sharon I."/>
            <person name="Castelle C.J."/>
            <person name="Probst A.J."/>
            <person name="Thomas B.C."/>
            <person name="Singh A."/>
            <person name="Wilkins M.J."/>
            <person name="Karaoz U."/>
            <person name="Brodie E.L."/>
            <person name="Williams K.H."/>
            <person name="Hubbard S.S."/>
            <person name="Banfield J.F."/>
        </authorList>
    </citation>
    <scope>NUCLEOTIDE SEQUENCE [LARGE SCALE GENOMIC DNA]</scope>
</reference>
<proteinExistence type="predicted"/>
<dbReference type="AlphaFoldDB" id="A0A1F4VZH1"/>
<evidence type="ECO:0000313" key="2">
    <source>
        <dbReference type="Proteomes" id="UP000176614"/>
    </source>
</evidence>
<comment type="caution">
    <text evidence="1">The sequence shown here is derived from an EMBL/GenBank/DDBJ whole genome shotgun (WGS) entry which is preliminary data.</text>
</comment>
<dbReference type="EMBL" id="MEVT01000015">
    <property type="protein sequence ID" value="OGC62579.1"/>
    <property type="molecule type" value="Genomic_DNA"/>
</dbReference>
<protein>
    <submittedName>
        <fullName evidence="1">Uncharacterized protein</fullName>
    </submittedName>
</protein>
<accession>A0A1F4VZH1</accession>
<dbReference type="Proteomes" id="UP000176614">
    <property type="component" value="Unassembled WGS sequence"/>
</dbReference>
<gene>
    <name evidence="1" type="ORF">A2264_01090</name>
</gene>
<name>A0A1F4VZH1_UNCKA</name>
<sequence>MLRSRRRKGQPAGQLTDAAVTGAALTRDAVNRTWRTTAMNASVASAKVRKKRRSACWCLCAIEWGGRDASIVSRNDGGRNRL</sequence>
<evidence type="ECO:0000313" key="1">
    <source>
        <dbReference type="EMBL" id="OGC62579.1"/>
    </source>
</evidence>